<dbReference type="Pfam" id="PF05021">
    <property type="entry name" value="NPL4"/>
    <property type="match status" value="1"/>
</dbReference>
<dbReference type="InterPro" id="IPR007717">
    <property type="entry name" value="NPL4_C"/>
</dbReference>
<proteinExistence type="predicted"/>
<dbReference type="AlphaFoldDB" id="A0A167FN92"/>
<keyword evidence="3" id="KW-1185">Reference proteome</keyword>
<dbReference type="Proteomes" id="UP000076738">
    <property type="component" value="Unassembled WGS sequence"/>
</dbReference>
<evidence type="ECO:0000313" key="3">
    <source>
        <dbReference type="Proteomes" id="UP000076738"/>
    </source>
</evidence>
<evidence type="ECO:0000259" key="1">
    <source>
        <dbReference type="Pfam" id="PF05021"/>
    </source>
</evidence>
<feature type="domain" description="Nuclear pore localisation protein NPL4 C-terminal" evidence="1">
    <location>
        <begin position="83"/>
        <end position="116"/>
    </location>
</feature>
<name>A0A167FN92_CALVF</name>
<protein>
    <recommendedName>
        <fullName evidence="1">Nuclear pore localisation protein NPL4 C-terminal domain-containing protein</fullName>
    </recommendedName>
</protein>
<dbReference type="EMBL" id="KV417372">
    <property type="protein sequence ID" value="KZO89677.1"/>
    <property type="molecule type" value="Genomic_DNA"/>
</dbReference>
<reference evidence="2 3" key="1">
    <citation type="journal article" date="2016" name="Mol. Biol. Evol.">
        <title>Comparative Genomics of Early-Diverging Mushroom-Forming Fungi Provides Insights into the Origins of Lignocellulose Decay Capabilities.</title>
        <authorList>
            <person name="Nagy L.G."/>
            <person name="Riley R."/>
            <person name="Tritt A."/>
            <person name="Adam C."/>
            <person name="Daum C."/>
            <person name="Floudas D."/>
            <person name="Sun H."/>
            <person name="Yadav J.S."/>
            <person name="Pangilinan J."/>
            <person name="Larsson K.H."/>
            <person name="Matsuura K."/>
            <person name="Barry K."/>
            <person name="Labutti K."/>
            <person name="Kuo R."/>
            <person name="Ohm R.A."/>
            <person name="Bhattacharya S.S."/>
            <person name="Shirouzu T."/>
            <person name="Yoshinaga Y."/>
            <person name="Martin F.M."/>
            <person name="Grigoriev I.V."/>
            <person name="Hibbett D.S."/>
        </authorList>
    </citation>
    <scope>NUCLEOTIDE SEQUENCE [LARGE SCALE GENOMIC DNA]</scope>
    <source>
        <strain evidence="2 3">TUFC12733</strain>
    </source>
</reference>
<accession>A0A167FN92</accession>
<organism evidence="2 3">
    <name type="scientific">Calocera viscosa (strain TUFC12733)</name>
    <dbReference type="NCBI Taxonomy" id="1330018"/>
    <lineage>
        <taxon>Eukaryota</taxon>
        <taxon>Fungi</taxon>
        <taxon>Dikarya</taxon>
        <taxon>Basidiomycota</taxon>
        <taxon>Agaricomycotina</taxon>
        <taxon>Dacrymycetes</taxon>
        <taxon>Dacrymycetales</taxon>
        <taxon>Dacrymycetaceae</taxon>
        <taxon>Calocera</taxon>
    </lineage>
</organism>
<dbReference type="OrthoDB" id="10251089at2759"/>
<gene>
    <name evidence="2" type="ORF">CALVIDRAFT_35194</name>
</gene>
<evidence type="ECO:0000313" key="2">
    <source>
        <dbReference type="EMBL" id="KZO89677.1"/>
    </source>
</evidence>
<dbReference type="STRING" id="1330018.A0A167FN92"/>
<sequence>MWSATAKAGLPPLHNTYHVNIPCPSEMPLLHLEVCSVSVSFQQSVSSRSLSGWSTTSSSRPPRFPIGFFLPAKTGSQPFGIHVRPYEPHTEVPRSIKAVAEAIHGPPQEGEVDGLTQGLG</sequence>